<evidence type="ECO:0000313" key="3">
    <source>
        <dbReference type="EnsemblProtists" id="EOD36571"/>
    </source>
</evidence>
<reference evidence="4" key="1">
    <citation type="journal article" date="2013" name="Nature">
        <title>Pan genome of the phytoplankton Emiliania underpins its global distribution.</title>
        <authorList>
            <person name="Read B.A."/>
            <person name="Kegel J."/>
            <person name="Klute M.J."/>
            <person name="Kuo A."/>
            <person name="Lefebvre S.C."/>
            <person name="Maumus F."/>
            <person name="Mayer C."/>
            <person name="Miller J."/>
            <person name="Monier A."/>
            <person name="Salamov A."/>
            <person name="Young J."/>
            <person name="Aguilar M."/>
            <person name="Claverie J.M."/>
            <person name="Frickenhaus S."/>
            <person name="Gonzalez K."/>
            <person name="Herman E.K."/>
            <person name="Lin Y.C."/>
            <person name="Napier J."/>
            <person name="Ogata H."/>
            <person name="Sarno A.F."/>
            <person name="Shmutz J."/>
            <person name="Schroeder D."/>
            <person name="de Vargas C."/>
            <person name="Verret F."/>
            <person name="von Dassow P."/>
            <person name="Valentin K."/>
            <person name="Van de Peer Y."/>
            <person name="Wheeler G."/>
            <person name="Dacks J.B."/>
            <person name="Delwiche C.F."/>
            <person name="Dyhrman S.T."/>
            <person name="Glockner G."/>
            <person name="John U."/>
            <person name="Richards T."/>
            <person name="Worden A.Z."/>
            <person name="Zhang X."/>
            <person name="Grigoriev I.V."/>
            <person name="Allen A.E."/>
            <person name="Bidle K."/>
            <person name="Borodovsky M."/>
            <person name="Bowler C."/>
            <person name="Brownlee C."/>
            <person name="Cock J.M."/>
            <person name="Elias M."/>
            <person name="Gladyshev V.N."/>
            <person name="Groth M."/>
            <person name="Guda C."/>
            <person name="Hadaegh A."/>
            <person name="Iglesias-Rodriguez M.D."/>
            <person name="Jenkins J."/>
            <person name="Jones B.M."/>
            <person name="Lawson T."/>
            <person name="Leese F."/>
            <person name="Lindquist E."/>
            <person name="Lobanov A."/>
            <person name="Lomsadze A."/>
            <person name="Malik S.B."/>
            <person name="Marsh M.E."/>
            <person name="Mackinder L."/>
            <person name="Mock T."/>
            <person name="Mueller-Roeber B."/>
            <person name="Pagarete A."/>
            <person name="Parker M."/>
            <person name="Probert I."/>
            <person name="Quesneville H."/>
            <person name="Raines C."/>
            <person name="Rensing S.A."/>
            <person name="Riano-Pachon D.M."/>
            <person name="Richier S."/>
            <person name="Rokitta S."/>
            <person name="Shiraiwa Y."/>
            <person name="Soanes D.M."/>
            <person name="van der Giezen M."/>
            <person name="Wahlund T.M."/>
            <person name="Williams B."/>
            <person name="Wilson W."/>
            <person name="Wolfe G."/>
            <person name="Wurch L.L."/>
        </authorList>
    </citation>
    <scope>NUCLEOTIDE SEQUENCE</scope>
</reference>
<dbReference type="PANTHER" id="PTHR31373:SF27">
    <property type="entry name" value="TROVE DOMAIN-CONTAINING PROTEIN"/>
    <property type="match status" value="1"/>
</dbReference>
<dbReference type="PANTHER" id="PTHR31373">
    <property type="entry name" value="OS06G0652100 PROTEIN"/>
    <property type="match status" value="1"/>
</dbReference>
<dbReference type="AlphaFoldDB" id="A0A0D3KLD6"/>
<dbReference type="Pfam" id="PF11443">
    <property type="entry name" value="DUF2828"/>
    <property type="match status" value="1"/>
</dbReference>
<feature type="domain" description="DUF2828" evidence="1">
    <location>
        <begin position="138"/>
        <end position="246"/>
    </location>
</feature>
<dbReference type="EnsemblProtists" id="EOD36571">
    <property type="protein sequence ID" value="EOD36571"/>
    <property type="gene ID" value="EMIHUDRAFT_447006"/>
</dbReference>
<dbReference type="PaxDb" id="2903-EOD36571"/>
<dbReference type="RefSeq" id="XP_005789000.1">
    <property type="nucleotide sequence ID" value="XM_005788943.1"/>
</dbReference>
<dbReference type="Pfam" id="PF25043">
    <property type="entry name" value="DUF7788"/>
    <property type="match status" value="1"/>
</dbReference>
<dbReference type="InterPro" id="IPR056690">
    <property type="entry name" value="DUF7788"/>
</dbReference>
<evidence type="ECO:0000259" key="2">
    <source>
        <dbReference type="Pfam" id="PF25043"/>
    </source>
</evidence>
<reference evidence="3" key="2">
    <citation type="submission" date="2024-10" db="UniProtKB">
        <authorList>
            <consortium name="EnsemblProtists"/>
        </authorList>
    </citation>
    <scope>IDENTIFICATION</scope>
</reference>
<protein>
    <submittedName>
        <fullName evidence="3">Uncharacterized protein</fullName>
    </submittedName>
</protein>
<dbReference type="InterPro" id="IPR058580">
    <property type="entry name" value="DUF2828"/>
</dbReference>
<dbReference type="SUPFAM" id="SSF53300">
    <property type="entry name" value="vWA-like"/>
    <property type="match status" value="1"/>
</dbReference>
<name>A0A0D3KLD6_EMIH1</name>
<accession>A0A0D3KLD6</accession>
<keyword evidence="4" id="KW-1185">Reference proteome</keyword>
<dbReference type="GeneID" id="17281843"/>
<dbReference type="KEGG" id="ehx:EMIHUDRAFT_447006"/>
<dbReference type="Gene3D" id="3.40.50.410">
    <property type="entry name" value="von Willebrand factor, type A domain"/>
    <property type="match status" value="1"/>
</dbReference>
<dbReference type="Proteomes" id="UP000013827">
    <property type="component" value="Unassembled WGS sequence"/>
</dbReference>
<organism evidence="3 4">
    <name type="scientific">Emiliania huxleyi (strain CCMP1516)</name>
    <dbReference type="NCBI Taxonomy" id="280463"/>
    <lineage>
        <taxon>Eukaryota</taxon>
        <taxon>Haptista</taxon>
        <taxon>Haptophyta</taxon>
        <taxon>Prymnesiophyceae</taxon>
        <taxon>Isochrysidales</taxon>
        <taxon>Noelaerhabdaceae</taxon>
        <taxon>Emiliania</taxon>
    </lineage>
</organism>
<sequence>MPSTTPCSSASAFVAMMDSKTAGENGALEHSDAGSPLVALFFKLVRSLPDDSLASLTAAVPAEPASLADLTVLAFQTRATRGMGKGEKDLFFKMLAALPVEAATATLHLVPHFGYWKDYLLMQGVAGIDAAVKDKALSLLADQLLKDAAELEAAEKEARTPNLTLAGKYAPREGSAFDGLAKRLSTHLFGNKNEAASARKYRKLVASLNRALLTTEVLMAANRWAEIEFARVSSLCLQRSRKAFLNEALKGKLAPAQEETGNRHPEDEQRVAARHNLRKALLEKGAKAVKGKQLYPHEIAQKCMRGGRTELSTLEADLMHAQWEAMREGVKEAMAAAAEAREAAVAEAAGEGAPLEAVAAVRAALPKPVDLGKLVPLIDVSGSMVGTPMEAAIGLGLVVAELSHPAFRNRAITFESSPQWVHLDGAGKVASKVRALQGASWGGSTDFEAACELVLGCAERARLKPDEVPDLIVFSDMQFNEARGAHCMYGRYGGGRSASWETHHERLTRRFAEVGRAVCGEPYAAPRIIYWNLRGNTAGFPVQADAPNTQMLSGFSPSLLKLVLAGKDLVGDEKQVRLPDGTVKVVREGPTPEETVRAALDDPAFDAVRLALAGVEEGPLAGYSFEKDDAVVVADAPMAEAFEIV</sequence>
<dbReference type="eggNOG" id="ENOG502QT1I">
    <property type="taxonomic scope" value="Eukaryota"/>
</dbReference>
<evidence type="ECO:0000259" key="1">
    <source>
        <dbReference type="Pfam" id="PF11443"/>
    </source>
</evidence>
<dbReference type="OMA" id="AKQLFPH"/>
<feature type="domain" description="DUF7788" evidence="2">
    <location>
        <begin position="377"/>
        <end position="597"/>
    </location>
</feature>
<dbReference type="InterPro" id="IPR011205">
    <property type="entry name" value="UCP015417_vWA"/>
</dbReference>
<dbReference type="InterPro" id="IPR036465">
    <property type="entry name" value="vWFA_dom_sf"/>
</dbReference>
<dbReference type="HOGENOM" id="CLU_011744_1_1_1"/>
<evidence type="ECO:0000313" key="4">
    <source>
        <dbReference type="Proteomes" id="UP000013827"/>
    </source>
</evidence>
<proteinExistence type="predicted"/>